<keyword evidence="3" id="KW-1185">Reference proteome</keyword>
<organism evidence="2 3">
    <name type="scientific">Abditibacterium utsteinense</name>
    <dbReference type="NCBI Taxonomy" id="1960156"/>
    <lineage>
        <taxon>Bacteria</taxon>
        <taxon>Pseudomonadati</taxon>
        <taxon>Abditibacteriota</taxon>
        <taxon>Abditibacteriia</taxon>
        <taxon>Abditibacteriales</taxon>
        <taxon>Abditibacteriaceae</taxon>
        <taxon>Abditibacterium</taxon>
    </lineage>
</organism>
<sequence>MSKTPLALQLYSLRDDSAKDFAAVIKSVGEMGYDAVEFAGYHGVGASELRKMLDDAGLKSAGSHTALDTISDDNIQKTAEFNAELGCPFLIVPFVSSDQFGGREGVMRLAEKLSQASKTAEEFGARVGYHNHAWEFQTEHGDGELPMELLAINTPPEVILQVDTGNAQEAGTNPVEFIEKWRNRIVTVHLKPFAANFENYYVGEDDSDWPAIFAALEGGRTQTFIIEQERYPEPNSPEECVARCLKNLKEMGK</sequence>
<gene>
    <name evidence="2" type="ORF">B1R32_102103</name>
</gene>
<protein>
    <submittedName>
        <fullName evidence="2">Sugar phosphate isomerase/epimerase</fullName>
    </submittedName>
</protein>
<feature type="domain" description="Xylose isomerase-like TIM barrel" evidence="1">
    <location>
        <begin position="29"/>
        <end position="236"/>
    </location>
</feature>
<evidence type="ECO:0000259" key="1">
    <source>
        <dbReference type="Pfam" id="PF01261"/>
    </source>
</evidence>
<dbReference type="PANTHER" id="PTHR12110:SF41">
    <property type="entry name" value="INOSOSE DEHYDRATASE"/>
    <property type="match status" value="1"/>
</dbReference>
<dbReference type="Proteomes" id="UP000237684">
    <property type="component" value="Unassembled WGS sequence"/>
</dbReference>
<evidence type="ECO:0000313" key="2">
    <source>
        <dbReference type="EMBL" id="PQV65096.1"/>
    </source>
</evidence>
<comment type="caution">
    <text evidence="2">The sequence shown here is derived from an EMBL/GenBank/DDBJ whole genome shotgun (WGS) entry which is preliminary data.</text>
</comment>
<dbReference type="Gene3D" id="3.20.20.150">
    <property type="entry name" value="Divalent-metal-dependent TIM barrel enzymes"/>
    <property type="match status" value="1"/>
</dbReference>
<dbReference type="InterPro" id="IPR013022">
    <property type="entry name" value="Xyl_isomerase-like_TIM-brl"/>
</dbReference>
<dbReference type="RefSeq" id="WP_105482407.1">
    <property type="nucleotide sequence ID" value="NZ_NIGF01000002.1"/>
</dbReference>
<proteinExistence type="predicted"/>
<dbReference type="OrthoDB" id="9798407at2"/>
<dbReference type="InParanoid" id="A0A2S8SWB8"/>
<dbReference type="InterPro" id="IPR050312">
    <property type="entry name" value="IolE/XylAMocC-like"/>
</dbReference>
<evidence type="ECO:0000313" key="3">
    <source>
        <dbReference type="Proteomes" id="UP000237684"/>
    </source>
</evidence>
<dbReference type="GO" id="GO:0016853">
    <property type="term" value="F:isomerase activity"/>
    <property type="evidence" value="ECO:0007669"/>
    <property type="project" value="UniProtKB-KW"/>
</dbReference>
<accession>A0A2S8SWB8</accession>
<dbReference type="InterPro" id="IPR036237">
    <property type="entry name" value="Xyl_isomerase-like_sf"/>
</dbReference>
<keyword evidence="2" id="KW-0413">Isomerase</keyword>
<dbReference type="AlphaFoldDB" id="A0A2S8SWB8"/>
<dbReference type="SUPFAM" id="SSF51658">
    <property type="entry name" value="Xylose isomerase-like"/>
    <property type="match status" value="1"/>
</dbReference>
<name>A0A2S8SWB8_9BACT</name>
<reference evidence="2 3" key="1">
    <citation type="journal article" date="2018" name="Syst. Appl. Microbiol.">
        <title>Abditibacterium utsteinense sp. nov., the first cultivated member of candidate phylum FBP, isolated from ice-free Antarctic soil samples.</title>
        <authorList>
            <person name="Tahon G."/>
            <person name="Tytgat B."/>
            <person name="Lebbe L."/>
            <person name="Carlier A."/>
            <person name="Willems A."/>
        </authorList>
    </citation>
    <scope>NUCLEOTIDE SEQUENCE [LARGE SCALE GENOMIC DNA]</scope>
    <source>
        <strain evidence="2 3">LMG 29911</strain>
    </source>
</reference>
<dbReference type="Pfam" id="PF01261">
    <property type="entry name" value="AP_endonuc_2"/>
    <property type="match status" value="1"/>
</dbReference>
<dbReference type="EMBL" id="NIGF01000002">
    <property type="protein sequence ID" value="PQV65096.1"/>
    <property type="molecule type" value="Genomic_DNA"/>
</dbReference>
<dbReference type="PANTHER" id="PTHR12110">
    <property type="entry name" value="HYDROXYPYRUVATE ISOMERASE"/>
    <property type="match status" value="1"/>
</dbReference>